<evidence type="ECO:0000256" key="1">
    <source>
        <dbReference type="SAM" id="MobiDB-lite"/>
    </source>
</evidence>
<dbReference type="Proteomes" id="UP000054166">
    <property type="component" value="Unassembled WGS sequence"/>
</dbReference>
<reference evidence="3" key="2">
    <citation type="submission" date="2015-01" db="EMBL/GenBank/DDBJ databases">
        <title>Evolutionary Origins and Diversification of the Mycorrhizal Mutualists.</title>
        <authorList>
            <consortium name="DOE Joint Genome Institute"/>
            <consortium name="Mycorrhizal Genomics Consortium"/>
            <person name="Kohler A."/>
            <person name="Kuo A."/>
            <person name="Nagy L.G."/>
            <person name="Floudas D."/>
            <person name="Copeland A."/>
            <person name="Barry K.W."/>
            <person name="Cichocki N."/>
            <person name="Veneault-Fourrey C."/>
            <person name="LaButti K."/>
            <person name="Lindquist E.A."/>
            <person name="Lipzen A."/>
            <person name="Lundell T."/>
            <person name="Morin E."/>
            <person name="Murat C."/>
            <person name="Riley R."/>
            <person name="Ohm R."/>
            <person name="Sun H."/>
            <person name="Tunlid A."/>
            <person name="Henrissat B."/>
            <person name="Grigoriev I.V."/>
            <person name="Hibbett D.S."/>
            <person name="Martin F."/>
        </authorList>
    </citation>
    <scope>NUCLEOTIDE SEQUENCE [LARGE SCALE GENOMIC DNA]</scope>
    <source>
        <strain evidence="3">F 1598</strain>
    </source>
</reference>
<reference evidence="2 3" key="1">
    <citation type="submission" date="2014-04" db="EMBL/GenBank/DDBJ databases">
        <authorList>
            <consortium name="DOE Joint Genome Institute"/>
            <person name="Kuo A."/>
            <person name="Tarkka M."/>
            <person name="Buscot F."/>
            <person name="Kohler A."/>
            <person name="Nagy L.G."/>
            <person name="Floudas D."/>
            <person name="Copeland A."/>
            <person name="Barry K.W."/>
            <person name="Cichocki N."/>
            <person name="Veneault-Fourrey C."/>
            <person name="LaButti K."/>
            <person name="Lindquist E.A."/>
            <person name="Lipzen A."/>
            <person name="Lundell T."/>
            <person name="Morin E."/>
            <person name="Murat C."/>
            <person name="Sun H."/>
            <person name="Tunlid A."/>
            <person name="Henrissat B."/>
            <person name="Grigoriev I.V."/>
            <person name="Hibbett D.S."/>
            <person name="Martin F."/>
            <person name="Nordberg H.P."/>
            <person name="Cantor M.N."/>
            <person name="Hua S.X."/>
        </authorList>
    </citation>
    <scope>NUCLEOTIDE SEQUENCE [LARGE SCALE GENOMIC DNA]</scope>
    <source>
        <strain evidence="2 3">F 1598</strain>
    </source>
</reference>
<gene>
    <name evidence="2" type="ORF">PILCRDRAFT_822488</name>
</gene>
<dbReference type="HOGENOM" id="CLU_2723082_0_0_1"/>
<sequence length="72" mass="7865">MSLIKYRSRRAGTCAHVGPGGPNRTETGSGMKAHDGIFIKRKYLSVASKERSYAQTPSHRPAEPDCMSIVCI</sequence>
<evidence type="ECO:0000313" key="3">
    <source>
        <dbReference type="Proteomes" id="UP000054166"/>
    </source>
</evidence>
<dbReference type="EMBL" id="KN833004">
    <property type="protein sequence ID" value="KIM80357.1"/>
    <property type="molecule type" value="Genomic_DNA"/>
</dbReference>
<evidence type="ECO:0000313" key="2">
    <source>
        <dbReference type="EMBL" id="KIM80357.1"/>
    </source>
</evidence>
<dbReference type="AlphaFoldDB" id="A0A0C3BSN9"/>
<organism evidence="2 3">
    <name type="scientific">Piloderma croceum (strain F 1598)</name>
    <dbReference type="NCBI Taxonomy" id="765440"/>
    <lineage>
        <taxon>Eukaryota</taxon>
        <taxon>Fungi</taxon>
        <taxon>Dikarya</taxon>
        <taxon>Basidiomycota</taxon>
        <taxon>Agaricomycotina</taxon>
        <taxon>Agaricomycetes</taxon>
        <taxon>Agaricomycetidae</taxon>
        <taxon>Atheliales</taxon>
        <taxon>Atheliaceae</taxon>
        <taxon>Piloderma</taxon>
    </lineage>
</organism>
<keyword evidence="3" id="KW-1185">Reference proteome</keyword>
<protein>
    <submittedName>
        <fullName evidence="2">Uncharacterized protein</fullName>
    </submittedName>
</protein>
<name>A0A0C3BSN9_PILCF</name>
<accession>A0A0C3BSN9</accession>
<feature type="region of interest" description="Disordered" evidence="1">
    <location>
        <begin position="13"/>
        <end position="32"/>
    </location>
</feature>
<dbReference type="InParanoid" id="A0A0C3BSN9"/>
<proteinExistence type="predicted"/>